<organism evidence="2 3">
    <name type="scientific">Emticicia aquatilis</name>
    <dbReference type="NCBI Taxonomy" id="1537369"/>
    <lineage>
        <taxon>Bacteria</taxon>
        <taxon>Pseudomonadati</taxon>
        <taxon>Bacteroidota</taxon>
        <taxon>Cytophagia</taxon>
        <taxon>Cytophagales</taxon>
        <taxon>Leadbetterellaceae</taxon>
        <taxon>Emticicia</taxon>
    </lineage>
</organism>
<accession>A0A916YRS2</accession>
<dbReference type="Proteomes" id="UP000609064">
    <property type="component" value="Unassembled WGS sequence"/>
</dbReference>
<keyword evidence="1" id="KW-0732">Signal</keyword>
<name>A0A916YRS2_9BACT</name>
<reference evidence="2" key="2">
    <citation type="submission" date="2020-09" db="EMBL/GenBank/DDBJ databases">
        <authorList>
            <person name="Sun Q."/>
            <person name="Zhou Y."/>
        </authorList>
    </citation>
    <scope>NUCLEOTIDE SEQUENCE</scope>
    <source>
        <strain evidence="2">CGMCC 1.15958</strain>
    </source>
</reference>
<evidence type="ECO:0000256" key="1">
    <source>
        <dbReference type="SAM" id="SignalP"/>
    </source>
</evidence>
<proteinExistence type="predicted"/>
<sequence length="513" mass="56144">MKLTRIFMASALILGGIKAQAQLTLGGHFYGEDAFRYSQSKISGSARMQGMGGSYTSLGADASNAYSNPAGLGFYNRSELSITPIFNSINTSSLYAGSTSKANTSNANIGQLGLIMSSGGTNGRKKRSTFAVTYSKQVNLLSNFSYAGTNNKSSMGNYFTEKANSLNVSAKTLDDEFEETTATAYYPEGMYYWAYMIDPVAGNDTKYTQAETSLPVTQTGNNSSTGNQSQWNLAYGLNFNDKTYFGFTVGFVRLNYENLNNYSEQFPKGKVLNGFDYKEDLTSSGGGMHLGIGGIIKVSDNISLGANITSPTWITVNEVFNSSIAIKTSFFTPKYNEVRTRENEFSYKITSPLKASGGATFFLPGKKGFIAADAEYVGYTGMSIKYANYDNNGYISGYEKAAKEESRIKNTYKDAVNLKIGGEYRIENIRLRLGAKYMPDPFKQKIDNLDRSQMIFTGGVGYRSAKFFVDLAGVFNTFKTAYTPYELSNTANYASANITNSQKSFVISVGTFF</sequence>
<feature type="chain" id="PRO_5037573296" evidence="1">
    <location>
        <begin position="22"/>
        <end position="513"/>
    </location>
</feature>
<protein>
    <submittedName>
        <fullName evidence="2">Transporter</fullName>
    </submittedName>
</protein>
<evidence type="ECO:0000313" key="3">
    <source>
        <dbReference type="Proteomes" id="UP000609064"/>
    </source>
</evidence>
<dbReference type="AlphaFoldDB" id="A0A916YRS2"/>
<gene>
    <name evidence="2" type="ORF">GCM10011514_23060</name>
</gene>
<evidence type="ECO:0000313" key="2">
    <source>
        <dbReference type="EMBL" id="GGD58438.1"/>
    </source>
</evidence>
<feature type="signal peptide" evidence="1">
    <location>
        <begin position="1"/>
        <end position="21"/>
    </location>
</feature>
<dbReference type="SUPFAM" id="SSF56935">
    <property type="entry name" value="Porins"/>
    <property type="match status" value="1"/>
</dbReference>
<dbReference type="EMBL" id="BMKK01000004">
    <property type="protein sequence ID" value="GGD58438.1"/>
    <property type="molecule type" value="Genomic_DNA"/>
</dbReference>
<dbReference type="RefSeq" id="WP_188766235.1">
    <property type="nucleotide sequence ID" value="NZ_BMKK01000004.1"/>
</dbReference>
<reference evidence="2" key="1">
    <citation type="journal article" date="2014" name="Int. J. Syst. Evol. Microbiol.">
        <title>Complete genome sequence of Corynebacterium casei LMG S-19264T (=DSM 44701T), isolated from a smear-ripened cheese.</title>
        <authorList>
            <consortium name="US DOE Joint Genome Institute (JGI-PGF)"/>
            <person name="Walter F."/>
            <person name="Albersmeier A."/>
            <person name="Kalinowski J."/>
            <person name="Ruckert C."/>
        </authorList>
    </citation>
    <scope>NUCLEOTIDE SEQUENCE</scope>
    <source>
        <strain evidence="2">CGMCC 1.15958</strain>
    </source>
</reference>
<dbReference type="Gene3D" id="2.40.160.60">
    <property type="entry name" value="Outer membrane protein transport protein (OMPP1/FadL/TodX)"/>
    <property type="match status" value="1"/>
</dbReference>
<keyword evidence="3" id="KW-1185">Reference proteome</keyword>
<comment type="caution">
    <text evidence="2">The sequence shown here is derived from an EMBL/GenBank/DDBJ whole genome shotgun (WGS) entry which is preliminary data.</text>
</comment>